<protein>
    <submittedName>
        <fullName evidence="2">UDP:flavonoid glycosyltransferase YjiC, YdhE family</fullName>
    </submittedName>
</protein>
<evidence type="ECO:0000313" key="3">
    <source>
        <dbReference type="Proteomes" id="UP000199110"/>
    </source>
</evidence>
<dbReference type="SUPFAM" id="SSF53756">
    <property type="entry name" value="UDP-Glycosyltransferase/glycogen phosphorylase"/>
    <property type="match status" value="1"/>
</dbReference>
<gene>
    <name evidence="2" type="ORF">SAMN04488095_0817</name>
</gene>
<dbReference type="GO" id="GO:0008194">
    <property type="term" value="F:UDP-glycosyltransferase activity"/>
    <property type="evidence" value="ECO:0007669"/>
    <property type="project" value="InterPro"/>
</dbReference>
<dbReference type="EMBL" id="FORA01000001">
    <property type="protein sequence ID" value="SFI43002.1"/>
    <property type="molecule type" value="Genomic_DNA"/>
</dbReference>
<keyword evidence="2" id="KW-0808">Transferase</keyword>
<dbReference type="AlphaFoldDB" id="A0A1I3I508"/>
<accession>A0A1I3I508</accession>
<dbReference type="RefSeq" id="WP_139212229.1">
    <property type="nucleotide sequence ID" value="NZ_FORA01000001.1"/>
</dbReference>
<dbReference type="InterPro" id="IPR002213">
    <property type="entry name" value="UDP_glucos_trans"/>
</dbReference>
<dbReference type="InterPro" id="IPR010610">
    <property type="entry name" value="EryCIII-like_C"/>
</dbReference>
<organism evidence="2 3">
    <name type="scientific">Jannaschia pohangensis</name>
    <dbReference type="NCBI Taxonomy" id="390807"/>
    <lineage>
        <taxon>Bacteria</taxon>
        <taxon>Pseudomonadati</taxon>
        <taxon>Pseudomonadota</taxon>
        <taxon>Alphaproteobacteria</taxon>
        <taxon>Rhodobacterales</taxon>
        <taxon>Roseobacteraceae</taxon>
        <taxon>Jannaschia</taxon>
    </lineage>
</organism>
<sequence>MTTQKRTPPLQWRGVSRLPGLEGRIPKSDRGAVVLATLGSLGDLYPVLSVARALEGFGVEVRLALSPDDCDMARRWGLLATPVGPSEAEGLELAGMTRDELAADVLRDPGRLLNRTLIPLLPDITRQMDELCVGAACVAGTAFALGAPLAAERADLPFVPLVLQPMLTFSADDPPVARGFGLTIKDPQSDLARRWNRGQIALARTVLRLRHQRPLNRARAALDLPQSTATPLMDPAPNIPFRLGLWSRHFSPLPRDRREGWHLTGFPPAPNGDLSREVQDWIDAGPAPLVVTLGSIAQNIAGPNFWDEAVRLARGMGLRAVLLHGEATVPTGPDILALPYAAHGPLFPQAAAILHHGGIGTTAEAIRSGRPQLVLPVGGDQPDNAARLVRLGLAATVPAKSFRADKAIVPLRALLDRFDYAKAADLGTGIRIEDGARQAALHLAGLVNR</sequence>
<dbReference type="Pfam" id="PF06722">
    <property type="entry name" value="EryCIII-like_C"/>
    <property type="match status" value="1"/>
</dbReference>
<feature type="domain" description="Erythromycin biosynthesis protein CIII-like C-terminal" evidence="1">
    <location>
        <begin position="344"/>
        <end position="420"/>
    </location>
</feature>
<dbReference type="GO" id="GO:0016758">
    <property type="term" value="F:hexosyltransferase activity"/>
    <property type="evidence" value="ECO:0007669"/>
    <property type="project" value="UniProtKB-ARBA"/>
</dbReference>
<proteinExistence type="predicted"/>
<reference evidence="2 3" key="1">
    <citation type="submission" date="2016-10" db="EMBL/GenBank/DDBJ databases">
        <authorList>
            <person name="de Groot N.N."/>
        </authorList>
    </citation>
    <scope>NUCLEOTIDE SEQUENCE [LARGE SCALE GENOMIC DNA]</scope>
    <source>
        <strain evidence="2 3">DSM 19073</strain>
    </source>
</reference>
<evidence type="ECO:0000259" key="1">
    <source>
        <dbReference type="Pfam" id="PF06722"/>
    </source>
</evidence>
<dbReference type="GO" id="GO:0017000">
    <property type="term" value="P:antibiotic biosynthetic process"/>
    <property type="evidence" value="ECO:0007669"/>
    <property type="project" value="UniProtKB-ARBA"/>
</dbReference>
<evidence type="ECO:0000313" key="2">
    <source>
        <dbReference type="EMBL" id="SFI43002.1"/>
    </source>
</evidence>
<dbReference type="Gene3D" id="3.40.50.2000">
    <property type="entry name" value="Glycogen Phosphorylase B"/>
    <property type="match status" value="2"/>
</dbReference>
<dbReference type="Proteomes" id="UP000199110">
    <property type="component" value="Unassembled WGS sequence"/>
</dbReference>
<dbReference type="PANTHER" id="PTHR48050">
    <property type="entry name" value="STEROL 3-BETA-GLUCOSYLTRANSFERASE"/>
    <property type="match status" value="1"/>
</dbReference>
<dbReference type="PANTHER" id="PTHR48050:SF13">
    <property type="entry name" value="STEROL 3-BETA-GLUCOSYLTRANSFERASE UGT80A2"/>
    <property type="match status" value="1"/>
</dbReference>
<name>A0A1I3I508_9RHOB</name>
<dbReference type="CDD" id="cd03784">
    <property type="entry name" value="GT1_Gtf-like"/>
    <property type="match status" value="1"/>
</dbReference>
<dbReference type="STRING" id="390807.SAMN04488095_0817"/>
<dbReference type="InterPro" id="IPR050426">
    <property type="entry name" value="Glycosyltransferase_28"/>
</dbReference>
<keyword evidence="3" id="KW-1185">Reference proteome</keyword>
<dbReference type="OrthoDB" id="9805366at2"/>